<protein>
    <submittedName>
        <fullName evidence="1">GxxExxY protein</fullName>
    </submittedName>
</protein>
<proteinExistence type="predicted"/>
<comment type="caution">
    <text evidence="1">The sequence shown here is derived from an EMBL/GenBank/DDBJ whole genome shotgun (WGS) entry which is preliminary data.</text>
</comment>
<dbReference type="InterPro" id="IPR026350">
    <property type="entry name" value="GxxExxY"/>
</dbReference>
<dbReference type="Proteomes" id="UP000215215">
    <property type="component" value="Unassembled WGS sequence"/>
</dbReference>
<evidence type="ECO:0000313" key="1">
    <source>
        <dbReference type="EMBL" id="OYD17043.1"/>
    </source>
</evidence>
<name>A0A235BXG5_UNCW3</name>
<evidence type="ECO:0000313" key="2">
    <source>
        <dbReference type="Proteomes" id="UP000215215"/>
    </source>
</evidence>
<accession>A0A235BXG5</accession>
<reference evidence="1 2" key="1">
    <citation type="submission" date="2017-07" db="EMBL/GenBank/DDBJ databases">
        <title>Recovery of genomes from metagenomes via a dereplication, aggregation, and scoring strategy.</title>
        <authorList>
            <person name="Sieber C.M."/>
            <person name="Probst A.J."/>
            <person name="Sharrar A."/>
            <person name="Thomas B.C."/>
            <person name="Hess M."/>
            <person name="Tringe S.G."/>
            <person name="Banfield J.F."/>
        </authorList>
    </citation>
    <scope>NUCLEOTIDE SEQUENCE [LARGE SCALE GENOMIC DNA]</scope>
    <source>
        <strain evidence="1">JGI_Cruoil_03_44_89</strain>
    </source>
</reference>
<organism evidence="1 2">
    <name type="scientific">candidate division WOR-3 bacterium JGI_Cruoil_03_44_89</name>
    <dbReference type="NCBI Taxonomy" id="1973748"/>
    <lineage>
        <taxon>Bacteria</taxon>
        <taxon>Bacteria division WOR-3</taxon>
    </lineage>
</organism>
<dbReference type="NCBIfam" id="TIGR04256">
    <property type="entry name" value="GxxExxY"/>
    <property type="match status" value="1"/>
</dbReference>
<dbReference type="Pfam" id="PF13366">
    <property type="entry name" value="PDDEXK_3"/>
    <property type="match status" value="1"/>
</dbReference>
<dbReference type="AlphaFoldDB" id="A0A235BXG5"/>
<sequence>MTRINESTRIDNKIIHKELSYDIMEAAFEVYNTLGPGYSEGIYEAALAKEFRDRNIKYEKQKLIEVWYKGEKMGEYRLDIVVEGKIILELKAVSELNKIFEAQILSYLKATGLKLGILLNFGGKKVEYKRIVD</sequence>
<gene>
    <name evidence="1" type="ORF">CH333_02085</name>
</gene>
<dbReference type="EMBL" id="NOZQ01000037">
    <property type="protein sequence ID" value="OYD17043.1"/>
    <property type="molecule type" value="Genomic_DNA"/>
</dbReference>